<keyword evidence="1" id="KW-0812">Transmembrane</keyword>
<keyword evidence="1" id="KW-0472">Membrane</keyword>
<sequence length="74" mass="8107">MSAGVITIENVPFTGNTAYVGAAIENFFIAVFYLLRAGKSPTQTFSFSVRIRRELDAGAIHHWNSSWSGLITSL</sequence>
<evidence type="ECO:0000256" key="1">
    <source>
        <dbReference type="SAM" id="Phobius"/>
    </source>
</evidence>
<dbReference type="AlphaFoldDB" id="A0AA93BWV6"/>
<proteinExistence type="predicted"/>
<feature type="transmembrane region" description="Helical" evidence="1">
    <location>
        <begin position="17"/>
        <end position="35"/>
    </location>
</feature>
<comment type="caution">
    <text evidence="2">The sequence shown here is derived from an EMBL/GenBank/DDBJ whole genome shotgun (WGS) entry which is preliminary data.</text>
</comment>
<gene>
    <name evidence="2" type="ORF">D4100_11985</name>
</gene>
<accession>A0AA93BWV6</accession>
<dbReference type="Proteomes" id="UP000284338">
    <property type="component" value="Unassembled WGS sequence"/>
</dbReference>
<dbReference type="EMBL" id="QYYG01000002">
    <property type="protein sequence ID" value="RJF56296.1"/>
    <property type="molecule type" value="Genomic_DNA"/>
</dbReference>
<protein>
    <submittedName>
        <fullName evidence="2">Uncharacterized protein</fullName>
    </submittedName>
</protein>
<keyword evidence="1" id="KW-1133">Transmembrane helix</keyword>
<name>A0AA93BWV6_9GAMM</name>
<reference evidence="2 3" key="1">
    <citation type="submission" date="2018-09" db="EMBL/GenBank/DDBJ databases">
        <title>Draft genome of a novel serratia sp. strain with antifungal activity.</title>
        <authorList>
            <person name="Dichmann S.I."/>
            <person name="Park B.P."/>
            <person name="Pathiraja D."/>
            <person name="Choi I.-G."/>
            <person name="Stougaard P."/>
            <person name="Hennessy R.C."/>
        </authorList>
    </citation>
    <scope>NUCLEOTIDE SEQUENCE [LARGE SCALE GENOMIC DNA]</scope>
    <source>
        <strain evidence="2 3">S40</strain>
    </source>
</reference>
<evidence type="ECO:0000313" key="2">
    <source>
        <dbReference type="EMBL" id="RJF56296.1"/>
    </source>
</evidence>
<keyword evidence="3" id="KW-1185">Reference proteome</keyword>
<evidence type="ECO:0000313" key="3">
    <source>
        <dbReference type="Proteomes" id="UP000284338"/>
    </source>
</evidence>
<organism evidence="2 3">
    <name type="scientific">Serratia inhibens</name>
    <dbReference type="NCBI Taxonomy" id="2338073"/>
    <lineage>
        <taxon>Bacteria</taxon>
        <taxon>Pseudomonadati</taxon>
        <taxon>Pseudomonadota</taxon>
        <taxon>Gammaproteobacteria</taxon>
        <taxon>Enterobacterales</taxon>
        <taxon>Yersiniaceae</taxon>
        <taxon>Serratia</taxon>
    </lineage>
</organism>